<evidence type="ECO:0000256" key="1">
    <source>
        <dbReference type="ARBA" id="ARBA00004141"/>
    </source>
</evidence>
<evidence type="ECO:0000256" key="3">
    <source>
        <dbReference type="ARBA" id="ARBA00022475"/>
    </source>
</evidence>
<accession>A0A1H1EDI0</accession>
<evidence type="ECO:0000256" key="5">
    <source>
        <dbReference type="ARBA" id="ARBA00022989"/>
    </source>
</evidence>
<dbReference type="GO" id="GO:0016020">
    <property type="term" value="C:membrane"/>
    <property type="evidence" value="ECO:0007669"/>
    <property type="project" value="UniProtKB-SubCell"/>
</dbReference>
<reference evidence="8 9" key="1">
    <citation type="submission" date="2016-10" db="EMBL/GenBank/DDBJ databases">
        <authorList>
            <person name="de Groot N.N."/>
        </authorList>
    </citation>
    <scope>NUCLEOTIDE SEQUENCE [LARGE SCALE GENOMIC DNA]</scope>
    <source>
        <strain evidence="8 9">DSM 20117</strain>
    </source>
</reference>
<feature type="transmembrane region" description="Helical" evidence="7">
    <location>
        <begin position="65"/>
        <end position="87"/>
    </location>
</feature>
<dbReference type="RefSeq" id="WP_074701037.1">
    <property type="nucleotide sequence ID" value="NZ_CP018863.1"/>
</dbReference>
<keyword evidence="9" id="KW-1185">Reference proteome</keyword>
<sequence length="308" mass="32371">MLGVIAGFSVVWVVILTGFAVGRANVLGPEGSRALSRLAFFVASPCLLLETLSRSDLAVIFSDTLIVAAVSAVVTAIVFLLIARLWLKRDLSDALIGSMSSSLVNSANLGLPVAAYVLGDATLVAPVLIFQLAFFSPVYLMLLDSNTSRHRTTVFSFLFQIVRNPMIIGTGIGLLLAVTGWQPPELVMEPIRLIGGAAVPAMLIAFGISLNGSKPLQAGGGRRVDVLLGSAFKLVLQPAVAYLVARFALGMEGHLLFSAVVLAALPTAQNVFVTAQRYERGIIIAKDTVLLTTIVAVPAMMGLAALLA</sequence>
<evidence type="ECO:0000256" key="6">
    <source>
        <dbReference type="ARBA" id="ARBA00023136"/>
    </source>
</evidence>
<proteinExistence type="predicted"/>
<name>A0A1H1EDI0_9MICC</name>
<keyword evidence="4 7" id="KW-0812">Transmembrane</keyword>
<dbReference type="InterPro" id="IPR004776">
    <property type="entry name" value="Mem_transp_PIN-like"/>
</dbReference>
<dbReference type="Pfam" id="PF03547">
    <property type="entry name" value="Mem_trans"/>
    <property type="match status" value="1"/>
</dbReference>
<evidence type="ECO:0008006" key="10">
    <source>
        <dbReference type="Google" id="ProtNLM"/>
    </source>
</evidence>
<evidence type="ECO:0000313" key="8">
    <source>
        <dbReference type="EMBL" id="SDQ86763.1"/>
    </source>
</evidence>
<evidence type="ECO:0000256" key="7">
    <source>
        <dbReference type="SAM" id="Phobius"/>
    </source>
</evidence>
<dbReference type="Proteomes" id="UP000181917">
    <property type="component" value="Unassembled WGS sequence"/>
</dbReference>
<keyword evidence="6 7" id="KW-0472">Membrane</keyword>
<comment type="subcellular location">
    <subcellularLocation>
        <location evidence="1">Membrane</location>
        <topology evidence="1">Multi-pass membrane protein</topology>
    </subcellularLocation>
</comment>
<evidence type="ECO:0000256" key="2">
    <source>
        <dbReference type="ARBA" id="ARBA00022448"/>
    </source>
</evidence>
<dbReference type="KEGG" id="acry:AC20117_03065"/>
<feature type="transmembrane region" description="Helical" evidence="7">
    <location>
        <begin position="123"/>
        <end position="142"/>
    </location>
</feature>
<protein>
    <recommendedName>
        <fullName evidence="10">AEC family transporter</fullName>
    </recommendedName>
</protein>
<dbReference type="GO" id="GO:0055085">
    <property type="term" value="P:transmembrane transport"/>
    <property type="evidence" value="ECO:0007669"/>
    <property type="project" value="InterPro"/>
</dbReference>
<feature type="transmembrane region" description="Helical" evidence="7">
    <location>
        <begin position="154"/>
        <end position="178"/>
    </location>
</feature>
<dbReference type="EMBL" id="FNKH01000002">
    <property type="protein sequence ID" value="SDQ86763.1"/>
    <property type="molecule type" value="Genomic_DNA"/>
</dbReference>
<keyword evidence="3" id="KW-1003">Cell membrane</keyword>
<feature type="transmembrane region" description="Helical" evidence="7">
    <location>
        <begin position="94"/>
        <end position="117"/>
    </location>
</feature>
<dbReference type="AlphaFoldDB" id="A0A1H1EDI0"/>
<dbReference type="PANTHER" id="PTHR36838:SF1">
    <property type="entry name" value="SLR1864 PROTEIN"/>
    <property type="match status" value="1"/>
</dbReference>
<feature type="transmembrane region" description="Helical" evidence="7">
    <location>
        <begin position="287"/>
        <end position="307"/>
    </location>
</feature>
<evidence type="ECO:0000313" key="9">
    <source>
        <dbReference type="Proteomes" id="UP000181917"/>
    </source>
</evidence>
<dbReference type="OrthoDB" id="5405318at2"/>
<feature type="transmembrane region" description="Helical" evidence="7">
    <location>
        <begin position="190"/>
        <end position="210"/>
    </location>
</feature>
<feature type="transmembrane region" description="Helical" evidence="7">
    <location>
        <begin position="255"/>
        <end position="275"/>
    </location>
</feature>
<dbReference type="PANTHER" id="PTHR36838">
    <property type="entry name" value="AUXIN EFFLUX CARRIER FAMILY PROTEIN"/>
    <property type="match status" value="1"/>
</dbReference>
<keyword evidence="5 7" id="KW-1133">Transmembrane helix</keyword>
<keyword evidence="2" id="KW-0813">Transport</keyword>
<feature type="transmembrane region" description="Helical" evidence="7">
    <location>
        <begin position="6"/>
        <end position="22"/>
    </location>
</feature>
<organism evidence="8 9">
    <name type="scientific">Crystallibacter crystallopoietes</name>
    <dbReference type="NCBI Taxonomy" id="37928"/>
    <lineage>
        <taxon>Bacteria</taxon>
        <taxon>Bacillati</taxon>
        <taxon>Actinomycetota</taxon>
        <taxon>Actinomycetes</taxon>
        <taxon>Micrococcales</taxon>
        <taxon>Micrococcaceae</taxon>
        <taxon>Crystallibacter</taxon>
    </lineage>
</organism>
<evidence type="ECO:0000256" key="4">
    <source>
        <dbReference type="ARBA" id="ARBA00022692"/>
    </source>
</evidence>
<gene>
    <name evidence="8" type="ORF">SAMN04489742_2881</name>
</gene>
<feature type="transmembrane region" description="Helical" evidence="7">
    <location>
        <begin position="231"/>
        <end position="249"/>
    </location>
</feature>
<dbReference type="STRING" id="37928.SAMN04489742_2881"/>